<feature type="region of interest" description="Disordered" evidence="1">
    <location>
        <begin position="1"/>
        <end position="30"/>
    </location>
</feature>
<sequence length="387" mass="43128">MNSAPTARESTRSVRFFGTTPNSQSDDDDDLDEAQRLKHQRRRQWRFQSLPLVVFSILFLCVLIPFIWKHKKIDSLRYYRNDNGTIDILKNPNLIVSLSGMSTDPYEMTVTSVLTTIPPSVMSPDQSQIVQPFRIQVGTTVVVISDNTNFYKAPMVSKVPLLTGSLAWYPFDSYQMKLEIQTVTGASDYNGNKNRAISDLSFVVATPDDFSWTYTVQQTKSEFDTIIVGGGQKSNHDTGFTALTITVTRDFNIYMALVFVGIWSVTIAVGYIGSMAVIWKRRAPDNPVLFVSALFAVPTFRNTTPGKPPYGCLFDVLCTYFSIGVILSFLLLMAFAYMKPKPVVKPKAPSPQKKEDETMLPFVDATGPVVGGDKGGDVVGNNLHHRV</sequence>
<reference evidence="4 5" key="1">
    <citation type="submission" date="2019-03" db="EMBL/GenBank/DDBJ databases">
        <authorList>
            <person name="Gaulin E."/>
            <person name="Dumas B."/>
        </authorList>
    </citation>
    <scope>NUCLEOTIDE SEQUENCE [LARGE SCALE GENOMIC DNA]</scope>
    <source>
        <strain evidence="4">CBS 568.67</strain>
    </source>
</reference>
<evidence type="ECO:0000313" key="4">
    <source>
        <dbReference type="EMBL" id="VFT93999.1"/>
    </source>
</evidence>
<evidence type="ECO:0000256" key="2">
    <source>
        <dbReference type="SAM" id="Phobius"/>
    </source>
</evidence>
<dbReference type="OrthoDB" id="74062at2759"/>
<feature type="transmembrane region" description="Helical" evidence="2">
    <location>
        <begin position="253"/>
        <end position="272"/>
    </location>
</feature>
<feature type="transmembrane region" description="Helical" evidence="2">
    <location>
        <begin position="313"/>
        <end position="337"/>
    </location>
</feature>
<dbReference type="InterPro" id="IPR027948">
    <property type="entry name" value="DUF4436"/>
</dbReference>
<dbReference type="Pfam" id="PF14494">
    <property type="entry name" value="DUF4436"/>
    <property type="match status" value="1"/>
</dbReference>
<accession>A0A485L905</accession>
<keyword evidence="2" id="KW-1133">Transmembrane helix</keyword>
<dbReference type="EMBL" id="VJMH01006060">
    <property type="protein sequence ID" value="KAF0691575.1"/>
    <property type="molecule type" value="Genomic_DNA"/>
</dbReference>
<reference evidence="3" key="2">
    <citation type="submission" date="2019-06" db="EMBL/GenBank/DDBJ databases">
        <title>Genomics analysis of Aphanomyces spp. identifies a new class of oomycete effector associated with host adaptation.</title>
        <authorList>
            <person name="Gaulin E."/>
        </authorList>
    </citation>
    <scope>NUCLEOTIDE SEQUENCE</scope>
    <source>
        <strain evidence="3">CBS 578.67</strain>
    </source>
</reference>
<gene>
    <name evidence="4" type="primary">Aste57867_17243</name>
    <name evidence="3" type="ORF">As57867_017184</name>
    <name evidence="4" type="ORF">ASTE57867_17243</name>
</gene>
<evidence type="ECO:0000256" key="1">
    <source>
        <dbReference type="SAM" id="MobiDB-lite"/>
    </source>
</evidence>
<feature type="transmembrane region" description="Helical" evidence="2">
    <location>
        <begin position="50"/>
        <end position="68"/>
    </location>
</feature>
<keyword evidence="2" id="KW-0812">Transmembrane</keyword>
<dbReference type="Proteomes" id="UP000332933">
    <property type="component" value="Unassembled WGS sequence"/>
</dbReference>
<keyword evidence="2" id="KW-0472">Membrane</keyword>
<evidence type="ECO:0000313" key="5">
    <source>
        <dbReference type="Proteomes" id="UP000332933"/>
    </source>
</evidence>
<keyword evidence="5" id="KW-1185">Reference proteome</keyword>
<evidence type="ECO:0000313" key="3">
    <source>
        <dbReference type="EMBL" id="KAF0691575.1"/>
    </source>
</evidence>
<organism evidence="4 5">
    <name type="scientific">Aphanomyces stellatus</name>
    <dbReference type="NCBI Taxonomy" id="120398"/>
    <lineage>
        <taxon>Eukaryota</taxon>
        <taxon>Sar</taxon>
        <taxon>Stramenopiles</taxon>
        <taxon>Oomycota</taxon>
        <taxon>Saprolegniomycetes</taxon>
        <taxon>Saprolegniales</taxon>
        <taxon>Verrucalvaceae</taxon>
        <taxon>Aphanomyces</taxon>
    </lineage>
</organism>
<name>A0A485L905_9STRA</name>
<dbReference type="AlphaFoldDB" id="A0A485L905"/>
<proteinExistence type="predicted"/>
<dbReference type="EMBL" id="CAADRA010006081">
    <property type="protein sequence ID" value="VFT93999.1"/>
    <property type="molecule type" value="Genomic_DNA"/>
</dbReference>
<protein>
    <submittedName>
        <fullName evidence="4">Aste57867_17243 protein</fullName>
    </submittedName>
</protein>